<dbReference type="InterPro" id="IPR007125">
    <property type="entry name" value="H2A/H2B/H3"/>
</dbReference>
<dbReference type="Pfam" id="PF16211">
    <property type="entry name" value="Histone_H2A_C"/>
    <property type="match status" value="1"/>
</dbReference>
<dbReference type="SUPFAM" id="SSF47113">
    <property type="entry name" value="Histone-fold"/>
    <property type="match status" value="2"/>
</dbReference>
<keyword evidence="4" id="KW-0158">Chromosome</keyword>
<dbReference type="SMART" id="SM00414">
    <property type="entry name" value="H2A"/>
    <property type="match status" value="2"/>
</dbReference>
<evidence type="ECO:0000259" key="9">
    <source>
        <dbReference type="Pfam" id="PF00125"/>
    </source>
</evidence>
<dbReference type="InterPro" id="IPR009072">
    <property type="entry name" value="Histone-fold"/>
</dbReference>
<feature type="domain" description="Core Histone H2A/H2B/H3" evidence="9">
    <location>
        <begin position="20"/>
        <end position="95"/>
    </location>
</feature>
<keyword evidence="12" id="KW-1185">Reference proteome</keyword>
<evidence type="ECO:0000256" key="4">
    <source>
        <dbReference type="ARBA" id="ARBA00022454"/>
    </source>
</evidence>
<dbReference type="InterPro" id="IPR032458">
    <property type="entry name" value="Histone_H2A_CS"/>
</dbReference>
<dbReference type="GO" id="GO:0030527">
    <property type="term" value="F:structural constituent of chromatin"/>
    <property type="evidence" value="ECO:0007669"/>
    <property type="project" value="InterPro"/>
</dbReference>
<feature type="compositionally biased region" description="Low complexity" evidence="8">
    <location>
        <begin position="1"/>
        <end position="10"/>
    </location>
</feature>
<feature type="region of interest" description="Disordered" evidence="8">
    <location>
        <begin position="1"/>
        <end position="20"/>
    </location>
</feature>
<dbReference type="FunFam" id="1.10.20.10:FF:000103">
    <property type="entry name" value="Histone H2A type 1"/>
    <property type="match status" value="2"/>
</dbReference>
<dbReference type="EMBL" id="QEFC01001003">
    <property type="protein sequence ID" value="KAE9460520.1"/>
    <property type="molecule type" value="Genomic_DNA"/>
</dbReference>
<protein>
    <recommendedName>
        <fullName evidence="13">Histone H2A</fullName>
    </recommendedName>
</protein>
<evidence type="ECO:0000256" key="2">
    <source>
        <dbReference type="ARBA" id="ARBA00004286"/>
    </source>
</evidence>
<evidence type="ECO:0000256" key="1">
    <source>
        <dbReference type="ARBA" id="ARBA00004123"/>
    </source>
</evidence>
<dbReference type="GO" id="GO:0000786">
    <property type="term" value="C:nucleosome"/>
    <property type="evidence" value="ECO:0007669"/>
    <property type="project" value="UniProtKB-KW"/>
</dbReference>
<comment type="similarity">
    <text evidence="3">Belongs to the histone H2A family.</text>
</comment>
<evidence type="ECO:0008006" key="13">
    <source>
        <dbReference type="Google" id="ProtNLM"/>
    </source>
</evidence>
<reference evidence="11 12" key="1">
    <citation type="journal article" date="2019" name="Genome Biol. Evol.">
        <title>The Rhododendron genome and chromosomal organization provide insight into shared whole-genome duplications across the heath family (Ericaceae).</title>
        <authorList>
            <person name="Soza V.L."/>
            <person name="Lindsley D."/>
            <person name="Waalkes A."/>
            <person name="Ramage E."/>
            <person name="Patwardhan R.P."/>
            <person name="Burton J.N."/>
            <person name="Adey A."/>
            <person name="Kumar A."/>
            <person name="Qiu R."/>
            <person name="Shendure J."/>
            <person name="Hall B."/>
        </authorList>
    </citation>
    <scope>NUCLEOTIDE SEQUENCE [LARGE SCALE GENOMIC DNA]</scope>
    <source>
        <strain evidence="11">RSF 1966-606</strain>
    </source>
</reference>
<evidence type="ECO:0000256" key="3">
    <source>
        <dbReference type="ARBA" id="ARBA00010691"/>
    </source>
</evidence>
<organism evidence="11 12">
    <name type="scientific">Rhododendron williamsianum</name>
    <dbReference type="NCBI Taxonomy" id="262921"/>
    <lineage>
        <taxon>Eukaryota</taxon>
        <taxon>Viridiplantae</taxon>
        <taxon>Streptophyta</taxon>
        <taxon>Embryophyta</taxon>
        <taxon>Tracheophyta</taxon>
        <taxon>Spermatophyta</taxon>
        <taxon>Magnoliopsida</taxon>
        <taxon>eudicotyledons</taxon>
        <taxon>Gunneridae</taxon>
        <taxon>Pentapetalae</taxon>
        <taxon>asterids</taxon>
        <taxon>Ericales</taxon>
        <taxon>Ericaceae</taxon>
        <taxon>Ericoideae</taxon>
        <taxon>Rhodoreae</taxon>
        <taxon>Rhododendron</taxon>
    </lineage>
</organism>
<feature type="non-terminal residue" evidence="11">
    <location>
        <position position="1"/>
    </location>
</feature>
<dbReference type="GO" id="GO:0046982">
    <property type="term" value="F:protein heterodimerization activity"/>
    <property type="evidence" value="ECO:0007669"/>
    <property type="project" value="InterPro"/>
</dbReference>
<evidence type="ECO:0000256" key="8">
    <source>
        <dbReference type="SAM" id="MobiDB-lite"/>
    </source>
</evidence>
<dbReference type="Proteomes" id="UP000428333">
    <property type="component" value="Linkage Group LG04"/>
</dbReference>
<dbReference type="InterPro" id="IPR002119">
    <property type="entry name" value="Histone_H2A"/>
</dbReference>
<feature type="domain" description="Histone H2A C-terminal" evidence="10">
    <location>
        <begin position="245"/>
        <end position="261"/>
    </location>
</feature>
<dbReference type="GO" id="GO:0005634">
    <property type="term" value="C:nucleus"/>
    <property type="evidence" value="ECO:0007669"/>
    <property type="project" value="UniProtKB-SubCell"/>
</dbReference>
<dbReference type="PRINTS" id="PR00620">
    <property type="entry name" value="HISTONEH2A"/>
</dbReference>
<comment type="subcellular location">
    <subcellularLocation>
        <location evidence="2">Chromosome</location>
    </subcellularLocation>
    <subcellularLocation>
        <location evidence="1">Nucleus</location>
    </subcellularLocation>
</comment>
<dbReference type="PANTHER" id="PTHR23430">
    <property type="entry name" value="HISTONE H2A"/>
    <property type="match status" value="1"/>
</dbReference>
<name>A0A6A4LR96_9ERIC</name>
<dbReference type="GO" id="GO:0003677">
    <property type="term" value="F:DNA binding"/>
    <property type="evidence" value="ECO:0007669"/>
    <property type="project" value="UniProtKB-KW"/>
</dbReference>
<evidence type="ECO:0000256" key="6">
    <source>
        <dbReference type="ARBA" id="ARBA00023242"/>
    </source>
</evidence>
<dbReference type="Pfam" id="PF00125">
    <property type="entry name" value="Histone"/>
    <property type="match status" value="2"/>
</dbReference>
<dbReference type="CDD" id="cd00074">
    <property type="entry name" value="HFD_H2A"/>
    <property type="match status" value="2"/>
</dbReference>
<gene>
    <name evidence="11" type="ORF">C3L33_07547</name>
</gene>
<evidence type="ECO:0000259" key="10">
    <source>
        <dbReference type="Pfam" id="PF16211"/>
    </source>
</evidence>
<feature type="region of interest" description="Disordered" evidence="8">
    <location>
        <begin position="151"/>
        <end position="172"/>
    </location>
</feature>
<keyword evidence="6" id="KW-0539">Nucleus</keyword>
<keyword evidence="5" id="KW-0238">DNA-binding</keyword>
<dbReference type="Gene3D" id="1.10.20.10">
    <property type="entry name" value="Histone, subunit A"/>
    <property type="match status" value="2"/>
</dbReference>
<evidence type="ECO:0000313" key="11">
    <source>
        <dbReference type="EMBL" id="KAE9460520.1"/>
    </source>
</evidence>
<dbReference type="OrthoDB" id="9421954at2759"/>
<dbReference type="PROSITE" id="PS00046">
    <property type="entry name" value="HISTONE_H2A"/>
    <property type="match status" value="2"/>
</dbReference>
<keyword evidence="7" id="KW-0544">Nucleosome core</keyword>
<evidence type="ECO:0000256" key="5">
    <source>
        <dbReference type="ARBA" id="ARBA00023125"/>
    </source>
</evidence>
<feature type="domain" description="Core Histone H2A/H2B/H3" evidence="9">
    <location>
        <begin position="163"/>
        <end position="242"/>
    </location>
</feature>
<evidence type="ECO:0000256" key="7">
    <source>
        <dbReference type="ARBA" id="ARBA00023269"/>
    </source>
</evidence>
<sequence>MNSTAPATTTGGRGKARGTKAVSRSLKAGLQFPVGRVARFLRKGRYAQRVGSGSPIYLSAVLEYLAAEVLELAGNAARDNKKNRIAPRHIQLAVRNDEEFSKLLGSVTIANGEFCPTSTRFSCRRRRERKRRDWICFAGVLGVFDQPHTMSSTAASKGGRGKPKASKSVSRSSKAGLQFPVGRIARFLKAGKYAERVGAGAPVYLSAVLEYLAAEVLELAGNAARDNKKNRIVPRHIQLAVRNDEELSKLLGTVTIANGGVCRTFIRTCCRRRLGKEGRDWICVTGVLGFLLCLRDYCIRVVGLIVEFLL</sequence>
<comment type="caution">
    <text evidence="11">The sequence shown here is derived from an EMBL/GenBank/DDBJ whole genome shotgun (WGS) entry which is preliminary data.</text>
</comment>
<dbReference type="InterPro" id="IPR032454">
    <property type="entry name" value="Histone_H2A_C"/>
</dbReference>
<accession>A0A6A4LR96</accession>
<evidence type="ECO:0000313" key="12">
    <source>
        <dbReference type="Proteomes" id="UP000428333"/>
    </source>
</evidence>
<dbReference type="AlphaFoldDB" id="A0A6A4LR96"/>
<proteinExistence type="inferred from homology"/>